<dbReference type="AlphaFoldDB" id="R4XEF2"/>
<dbReference type="Pfam" id="PF13450">
    <property type="entry name" value="NAD_binding_8"/>
    <property type="match status" value="1"/>
</dbReference>
<dbReference type="Pfam" id="PF08491">
    <property type="entry name" value="SE"/>
    <property type="match status" value="1"/>
</dbReference>
<keyword evidence="21" id="KW-1185">Reference proteome</keyword>
<dbReference type="PANTHER" id="PTHR10835:SF0">
    <property type="entry name" value="SQUALENE MONOOXYGENASE"/>
    <property type="match status" value="1"/>
</dbReference>
<comment type="similarity">
    <text evidence="18">Belongs to the eIF-6 family.</text>
</comment>
<feature type="modified residue" description="Phosphoserine; by CK1" evidence="18">
    <location>
        <position position="597"/>
    </location>
</feature>
<dbReference type="Proteomes" id="UP000013776">
    <property type="component" value="Unassembled WGS sequence"/>
</dbReference>
<dbReference type="Gene3D" id="3.50.50.60">
    <property type="entry name" value="FAD/NAD(P)-binding domain"/>
    <property type="match status" value="1"/>
</dbReference>
<dbReference type="eggNOG" id="KOG1298">
    <property type="taxonomic scope" value="Eukaryota"/>
</dbReference>
<evidence type="ECO:0000256" key="13">
    <source>
        <dbReference type="ARBA" id="ARBA00022989"/>
    </source>
</evidence>
<evidence type="ECO:0000256" key="4">
    <source>
        <dbReference type="ARBA" id="ARBA00008802"/>
    </source>
</evidence>
<dbReference type="OrthoDB" id="1678617at2759"/>
<keyword evidence="10" id="KW-0274">FAD</keyword>
<dbReference type="InterPro" id="IPR040125">
    <property type="entry name" value="Squalene_monox"/>
</dbReference>
<protein>
    <recommendedName>
        <fullName evidence="18">Eukaryotic translation initiation factor 6</fullName>
        <shortName evidence="18">eIF-6</shortName>
    </recommendedName>
</protein>
<dbReference type="CDD" id="cd00527">
    <property type="entry name" value="IF6"/>
    <property type="match status" value="1"/>
</dbReference>
<dbReference type="FunFam" id="3.75.10.10:FF:000001">
    <property type="entry name" value="Eukaryotic translation initiation factor 6"/>
    <property type="match status" value="1"/>
</dbReference>
<keyword evidence="8" id="KW-0812">Transmembrane</keyword>
<gene>
    <name evidence="18" type="primary">TIF6</name>
    <name evidence="20" type="ORF">TAPDE_004416</name>
</gene>
<comment type="pathway">
    <text evidence="17">Steroid metabolism; ergosterol biosynthesis.</text>
</comment>
<dbReference type="PANTHER" id="PTHR10835">
    <property type="entry name" value="SQUALENE MONOOXYGENASE"/>
    <property type="match status" value="1"/>
</dbReference>
<keyword evidence="5 18" id="KW-0963">Cytoplasm</keyword>
<feature type="domain" description="Squalene epoxidase" evidence="19">
    <location>
        <begin position="154"/>
        <end position="425"/>
    </location>
</feature>
<comment type="PTM">
    <text evidence="18">Phosphorylation at Ser-596 and Ser-597 promotes nuclear export.</text>
</comment>
<dbReference type="STRING" id="1097556.R4XEF2"/>
<keyword evidence="9" id="KW-0256">Endoplasmic reticulum</keyword>
<dbReference type="SMART" id="SM00654">
    <property type="entry name" value="eIF6"/>
    <property type="match status" value="1"/>
</dbReference>
<evidence type="ECO:0000256" key="5">
    <source>
        <dbReference type="ARBA" id="ARBA00022490"/>
    </source>
</evidence>
<evidence type="ECO:0000256" key="16">
    <source>
        <dbReference type="ARBA" id="ARBA00023242"/>
    </source>
</evidence>
<dbReference type="GO" id="GO:0004506">
    <property type="term" value="F:squalene monooxygenase activity"/>
    <property type="evidence" value="ECO:0007669"/>
    <property type="project" value="InterPro"/>
</dbReference>
<dbReference type="GO" id="GO:0050660">
    <property type="term" value="F:flavin adenine dinucleotide binding"/>
    <property type="evidence" value="ECO:0007669"/>
    <property type="project" value="InterPro"/>
</dbReference>
<keyword evidence="6 18" id="KW-0396">Initiation factor</keyword>
<evidence type="ECO:0000256" key="14">
    <source>
        <dbReference type="ARBA" id="ARBA00023002"/>
    </source>
</evidence>
<keyword evidence="12 18" id="KW-0648">Protein biosynthesis</keyword>
<dbReference type="eggNOG" id="KOG3185">
    <property type="taxonomic scope" value="Eukaryota"/>
</dbReference>
<comment type="function">
    <text evidence="18">Binds to the 60S ribosomal subunit and prevents its association with the 40S ribosomal subunit to form the 80S initiation complex in the cytoplasm. Is also involved in ribosome biogenesis. Associates with pre-60S subunits in the nucleus and is involved in its nuclear export.</text>
</comment>
<comment type="subunit">
    <text evidence="18">Monomer. Associates with the 60S ribosomal subunit.</text>
</comment>
<dbReference type="EMBL" id="CAHR02000197">
    <property type="protein sequence ID" value="CCG84047.1"/>
    <property type="molecule type" value="Genomic_DNA"/>
</dbReference>
<keyword evidence="16 18" id="KW-0539">Nucleus</keyword>
<sequence>MKRDYEVIVVGAGILGSALAATLARQGRDVLLVERDYSEPDRIVGELLQPGGVAALTKLGLRNCLENIDAVLVKGYQCIYHAESVGIPYTADEDNKSYEGRSFHHGKFVMALREAALAESNVTQLEATVSKLISNPETEKVMGIKTSIGDHFWAPLTVVADGCFSKFRSSYIKKKPVVRSNFVGMVLKDAVMPNPYHGHVILGANSPVLVYQIGTHDTRILVDIQGKLPSNASGELKQYLQDTVLPELPDSLRPSFEVALETERLRSMPNSFLPPSSNNTEGLIMLGDAMNMRHPLTGGGMTVALNDVRLLSELLNPDNIASLTDTKAVLSVMPTLHWRRKNLASTINVLAQALYSLFAADDERLKVLQEGCFRYFQLGGQCVDGPVGFLSGMSTRPIMLFVHFFAVALYAIYLQFCKSRVLDYPHTAVKSSNEIGVFSKLTNSYCLVAIGGSENFYSVFESELGDVIPVVHTSIGGNRIIGRMTAGNRKGLLVPASTTDQELQHLRNSLPDAVKLQRVDERLSALGNVIACNDYCAIVHPDIERETEEIIADVLGVEVFRQTIADNVLVGSYCALSNQGALVHPRTTVQDQDELSSLLQVPLVAGSVNRGSDVIGAGVVVNDWCAFAGLHTTATELQVVEQIFRLSDGQQKMEDMRSTLVETYA</sequence>
<evidence type="ECO:0000256" key="3">
    <source>
        <dbReference type="ARBA" id="ARBA00004477"/>
    </source>
</evidence>
<evidence type="ECO:0000256" key="7">
    <source>
        <dbReference type="ARBA" id="ARBA00022630"/>
    </source>
</evidence>
<organism evidence="20 21">
    <name type="scientific">Taphrina deformans (strain PYCC 5710 / ATCC 11124 / CBS 356.35 / IMI 108563 / JCM 9778 / NBRC 8474)</name>
    <name type="common">Peach leaf curl fungus</name>
    <name type="synonym">Lalaria deformans</name>
    <dbReference type="NCBI Taxonomy" id="1097556"/>
    <lineage>
        <taxon>Eukaryota</taxon>
        <taxon>Fungi</taxon>
        <taxon>Dikarya</taxon>
        <taxon>Ascomycota</taxon>
        <taxon>Taphrinomycotina</taxon>
        <taxon>Taphrinomycetes</taxon>
        <taxon>Taphrinales</taxon>
        <taxon>Taphrinaceae</taxon>
        <taxon>Taphrina</taxon>
    </lineage>
</organism>
<keyword evidence="11" id="KW-0492">Microsome</keyword>
<dbReference type="HAMAP" id="MF_00032">
    <property type="entry name" value="eIF_6"/>
    <property type="match status" value="1"/>
</dbReference>
<dbReference type="GO" id="GO:0005730">
    <property type="term" value="C:nucleolus"/>
    <property type="evidence" value="ECO:0007669"/>
    <property type="project" value="UniProtKB-SubCell"/>
</dbReference>
<dbReference type="InterPro" id="IPR013698">
    <property type="entry name" value="Squalene_epoxidase"/>
</dbReference>
<evidence type="ECO:0000256" key="11">
    <source>
        <dbReference type="ARBA" id="ARBA00022848"/>
    </source>
</evidence>
<dbReference type="Gene3D" id="3.75.10.10">
    <property type="entry name" value="L-arginine/glycine Amidinotransferase, Chain A"/>
    <property type="match status" value="1"/>
</dbReference>
<comment type="caution">
    <text evidence="20">The sequence shown here is derived from an EMBL/GenBank/DDBJ whole genome shotgun (WGS) entry which is preliminary data.</text>
</comment>
<dbReference type="SUPFAM" id="SSF55909">
    <property type="entry name" value="Pentein"/>
    <property type="match status" value="1"/>
</dbReference>
<keyword evidence="18" id="KW-0690">Ribosome biogenesis</keyword>
<evidence type="ECO:0000313" key="20">
    <source>
        <dbReference type="EMBL" id="CCG84047.1"/>
    </source>
</evidence>
<dbReference type="GO" id="GO:0042273">
    <property type="term" value="P:ribosomal large subunit biogenesis"/>
    <property type="evidence" value="ECO:0007669"/>
    <property type="project" value="UniProtKB-UniRule"/>
</dbReference>
<evidence type="ECO:0000256" key="18">
    <source>
        <dbReference type="HAMAP-Rule" id="MF_03132"/>
    </source>
</evidence>
<evidence type="ECO:0000256" key="9">
    <source>
        <dbReference type="ARBA" id="ARBA00022824"/>
    </source>
</evidence>
<proteinExistence type="inferred from homology"/>
<dbReference type="GO" id="GO:0042256">
    <property type="term" value="P:cytosolic ribosome assembly"/>
    <property type="evidence" value="ECO:0007669"/>
    <property type="project" value="UniProtKB-UniRule"/>
</dbReference>
<dbReference type="InterPro" id="IPR036188">
    <property type="entry name" value="FAD/NAD-bd_sf"/>
</dbReference>
<evidence type="ECO:0000256" key="12">
    <source>
        <dbReference type="ARBA" id="ARBA00022917"/>
    </source>
</evidence>
<evidence type="ECO:0000256" key="8">
    <source>
        <dbReference type="ARBA" id="ARBA00022692"/>
    </source>
</evidence>
<comment type="subcellular location">
    <subcellularLocation>
        <location evidence="18">Cytoplasm</location>
    </subcellularLocation>
    <subcellularLocation>
        <location evidence="18">Nucleus</location>
        <location evidence="18">Nucleolus</location>
    </subcellularLocation>
    <subcellularLocation>
        <location evidence="3">Endoplasmic reticulum membrane</location>
        <topology evidence="3">Multi-pass membrane protein</topology>
    </subcellularLocation>
    <subcellularLocation>
        <location evidence="2">Microsome membrane</location>
        <topology evidence="2">Multi-pass membrane protein</topology>
    </subcellularLocation>
    <text evidence="18">Shuttles between cytoplasm and nucleus/nucleolus.</text>
</comment>
<dbReference type="Pfam" id="PF01912">
    <property type="entry name" value="eIF-6"/>
    <property type="match status" value="1"/>
</dbReference>
<dbReference type="PRINTS" id="PR00420">
    <property type="entry name" value="RNGMNOXGNASE"/>
</dbReference>
<evidence type="ECO:0000256" key="15">
    <source>
        <dbReference type="ARBA" id="ARBA00023136"/>
    </source>
</evidence>
<evidence type="ECO:0000313" key="21">
    <source>
        <dbReference type="Proteomes" id="UP000013776"/>
    </source>
</evidence>
<evidence type="ECO:0000256" key="17">
    <source>
        <dbReference type="ARBA" id="ARBA00029435"/>
    </source>
</evidence>
<keyword evidence="7" id="KW-0285">Flavoprotein</keyword>
<dbReference type="GO" id="GO:0006696">
    <property type="term" value="P:ergosterol biosynthetic process"/>
    <property type="evidence" value="ECO:0007669"/>
    <property type="project" value="TreeGrafter"/>
</dbReference>
<keyword evidence="18" id="KW-0597">Phosphoprotein</keyword>
<comment type="cofactor">
    <cofactor evidence="1">
        <name>FAD</name>
        <dbReference type="ChEBI" id="CHEBI:57692"/>
    </cofactor>
</comment>
<dbReference type="GO" id="GO:0005789">
    <property type="term" value="C:endoplasmic reticulum membrane"/>
    <property type="evidence" value="ECO:0007669"/>
    <property type="project" value="UniProtKB-SubCell"/>
</dbReference>
<dbReference type="NCBIfam" id="TIGR00323">
    <property type="entry name" value="eIF-6"/>
    <property type="match status" value="1"/>
</dbReference>
<evidence type="ECO:0000256" key="1">
    <source>
        <dbReference type="ARBA" id="ARBA00001974"/>
    </source>
</evidence>
<accession>R4XEF2</accession>
<dbReference type="InterPro" id="IPR002769">
    <property type="entry name" value="eIF6"/>
</dbReference>
<feature type="modified residue" description="Phosphoserine; by CK1" evidence="18">
    <location>
        <position position="596"/>
    </location>
</feature>
<dbReference type="FunFam" id="3.50.50.60:FF:000166">
    <property type="entry name" value="Squalene monooxygenase Erg1"/>
    <property type="match status" value="1"/>
</dbReference>
<evidence type="ECO:0000259" key="19">
    <source>
        <dbReference type="Pfam" id="PF08491"/>
    </source>
</evidence>
<keyword evidence="15" id="KW-0472">Membrane</keyword>
<evidence type="ECO:0000256" key="10">
    <source>
        <dbReference type="ARBA" id="ARBA00022827"/>
    </source>
</evidence>
<evidence type="ECO:0000256" key="6">
    <source>
        <dbReference type="ARBA" id="ARBA00022540"/>
    </source>
</evidence>
<keyword evidence="13" id="KW-1133">Transmembrane helix</keyword>
<reference evidence="20 21" key="1">
    <citation type="journal article" date="2013" name="MBio">
        <title>Genome sequencing of the plant pathogen Taphrina deformans, the causal agent of peach leaf curl.</title>
        <authorList>
            <person name="Cisse O.H."/>
            <person name="Almeida J.M.G.C.F."/>
            <person name="Fonseca A."/>
            <person name="Kumar A.A."/>
            <person name="Salojaervi J."/>
            <person name="Overmyer K."/>
            <person name="Hauser P.M."/>
            <person name="Pagni M."/>
        </authorList>
    </citation>
    <scope>NUCLEOTIDE SEQUENCE [LARGE SCALE GENOMIC DNA]</scope>
    <source>
        <strain evidence="21">PYCC 5710 / ATCC 11124 / CBS 356.35 / IMI 108563 / JCM 9778 / NBRC 8474</strain>
    </source>
</reference>
<dbReference type="SUPFAM" id="SSF51905">
    <property type="entry name" value="FAD/NAD(P)-binding domain"/>
    <property type="match status" value="1"/>
</dbReference>
<dbReference type="GO" id="GO:0003743">
    <property type="term" value="F:translation initiation factor activity"/>
    <property type="evidence" value="ECO:0007669"/>
    <property type="project" value="UniProtKB-UniRule"/>
</dbReference>
<evidence type="ECO:0000256" key="2">
    <source>
        <dbReference type="ARBA" id="ARBA00004154"/>
    </source>
</evidence>
<dbReference type="GO" id="GO:0000054">
    <property type="term" value="P:ribosomal subunit export from nucleus"/>
    <property type="evidence" value="ECO:0007669"/>
    <property type="project" value="UniProtKB-UniRule"/>
</dbReference>
<keyword evidence="14" id="KW-0560">Oxidoreductase</keyword>
<comment type="similarity">
    <text evidence="4">Belongs to the squalene monooxygenase family.</text>
</comment>
<name>R4XEF2_TAPDE</name>
<dbReference type="GO" id="GO:0043023">
    <property type="term" value="F:ribosomal large subunit binding"/>
    <property type="evidence" value="ECO:0007669"/>
    <property type="project" value="UniProtKB-UniRule"/>
</dbReference>